<keyword evidence="3" id="KW-1185">Reference proteome</keyword>
<protein>
    <submittedName>
        <fullName evidence="2">Metal ABC transporter permease</fullName>
    </submittedName>
</protein>
<keyword evidence="1" id="KW-0812">Transmembrane</keyword>
<accession>A0A8T5UWY3</accession>
<evidence type="ECO:0000313" key="2">
    <source>
        <dbReference type="EMBL" id="MBZ2166797.1"/>
    </source>
</evidence>
<dbReference type="AlphaFoldDB" id="A0A8T5UWY3"/>
<proteinExistence type="predicted"/>
<evidence type="ECO:0000313" key="3">
    <source>
        <dbReference type="Proteomes" id="UP000825933"/>
    </source>
</evidence>
<name>A0A8T5UWY3_9EURY</name>
<dbReference type="GO" id="GO:0043190">
    <property type="term" value="C:ATP-binding cassette (ABC) transporter complex"/>
    <property type="evidence" value="ECO:0007669"/>
    <property type="project" value="InterPro"/>
</dbReference>
<feature type="transmembrane region" description="Helical" evidence="1">
    <location>
        <begin position="20"/>
        <end position="40"/>
    </location>
</feature>
<organism evidence="2 3">
    <name type="scientific">Methanobacterium spitsbergense</name>
    <dbReference type="NCBI Taxonomy" id="2874285"/>
    <lineage>
        <taxon>Archaea</taxon>
        <taxon>Methanobacteriati</taxon>
        <taxon>Methanobacteriota</taxon>
        <taxon>Methanomada group</taxon>
        <taxon>Methanobacteria</taxon>
        <taxon>Methanobacteriales</taxon>
        <taxon>Methanobacteriaceae</taxon>
        <taxon>Methanobacterium</taxon>
    </lineage>
</organism>
<dbReference type="EMBL" id="JAIOUQ010000015">
    <property type="protein sequence ID" value="MBZ2166797.1"/>
    <property type="molecule type" value="Genomic_DNA"/>
</dbReference>
<dbReference type="Proteomes" id="UP000825933">
    <property type="component" value="Unassembled WGS sequence"/>
</dbReference>
<sequence length="49" mass="5541">MILSTIMGIVFTTLDLLLSYIFNLYSGATIVMILAVVFLIHTTLMIKYK</sequence>
<reference evidence="3" key="1">
    <citation type="journal article" date="2022" name="Microbiol. Resour. Announc.">
        <title>Draft Genome Sequence of a Methanogenic Archaeon from West Spitsbergen Permafrost.</title>
        <authorList>
            <person name="Trubitsyn V."/>
            <person name="Rivkina E."/>
            <person name="Shcherbakova V."/>
        </authorList>
    </citation>
    <scope>NUCLEOTIDE SEQUENCE [LARGE SCALE GENOMIC DNA]</scope>
    <source>
        <strain evidence="3">VT</strain>
    </source>
</reference>
<keyword evidence="1" id="KW-1133">Transmembrane helix</keyword>
<gene>
    <name evidence="2" type="ORF">K8N75_12200</name>
</gene>
<evidence type="ECO:0000256" key="1">
    <source>
        <dbReference type="SAM" id="Phobius"/>
    </source>
</evidence>
<dbReference type="Pfam" id="PF00950">
    <property type="entry name" value="ABC-3"/>
    <property type="match status" value="1"/>
</dbReference>
<dbReference type="InterPro" id="IPR001626">
    <property type="entry name" value="ABC_TroCD"/>
</dbReference>
<comment type="caution">
    <text evidence="2">The sequence shown here is derived from an EMBL/GenBank/DDBJ whole genome shotgun (WGS) entry which is preliminary data.</text>
</comment>
<keyword evidence="1" id="KW-0472">Membrane</keyword>
<dbReference type="GO" id="GO:0055085">
    <property type="term" value="P:transmembrane transport"/>
    <property type="evidence" value="ECO:0007669"/>
    <property type="project" value="InterPro"/>
</dbReference>